<dbReference type="RefSeq" id="WP_257771113.1">
    <property type="nucleotide sequence ID" value="NZ_CP102480.1"/>
</dbReference>
<dbReference type="InterPro" id="IPR025226">
    <property type="entry name" value="DUF4170"/>
</dbReference>
<sequence>MSKRFWVIGGEYTDTRFSQLIDGTERLFGPFGDQREARAVWDRVASETRSICTARYTIVQEGAAG</sequence>
<dbReference type="AlphaFoldDB" id="A0A9J7AYP2"/>
<accession>A0A9J7AYP2</accession>
<organism evidence="1 2">
    <name type="scientific">Nisaea acidiphila</name>
    <dbReference type="NCBI Taxonomy" id="1862145"/>
    <lineage>
        <taxon>Bacteria</taxon>
        <taxon>Pseudomonadati</taxon>
        <taxon>Pseudomonadota</taxon>
        <taxon>Alphaproteobacteria</taxon>
        <taxon>Rhodospirillales</taxon>
        <taxon>Thalassobaculaceae</taxon>
        <taxon>Nisaea</taxon>
    </lineage>
</organism>
<reference evidence="1" key="1">
    <citation type="submission" date="2022-08" db="EMBL/GenBank/DDBJ databases">
        <title>Nisaea acidiphila sp. nov., isolated from a marine algal debris and emended description of the genus Nisaea Urios et al. 2008.</title>
        <authorList>
            <person name="Kwon K."/>
        </authorList>
    </citation>
    <scope>NUCLEOTIDE SEQUENCE</scope>
    <source>
        <strain evidence="1">MEBiC11861</strain>
    </source>
</reference>
<name>A0A9J7AYP2_9PROT</name>
<gene>
    <name evidence="1" type="ORF">NUH88_07600</name>
</gene>
<evidence type="ECO:0000313" key="2">
    <source>
        <dbReference type="Proteomes" id="UP001060336"/>
    </source>
</evidence>
<evidence type="ECO:0000313" key="1">
    <source>
        <dbReference type="EMBL" id="UUX51553.1"/>
    </source>
</evidence>
<proteinExistence type="predicted"/>
<evidence type="ECO:0008006" key="3">
    <source>
        <dbReference type="Google" id="ProtNLM"/>
    </source>
</evidence>
<dbReference type="KEGG" id="naci:NUH88_07600"/>
<keyword evidence="2" id="KW-1185">Reference proteome</keyword>
<dbReference type="Proteomes" id="UP001060336">
    <property type="component" value="Chromosome"/>
</dbReference>
<dbReference type="Pfam" id="PF13773">
    <property type="entry name" value="DUF4170"/>
    <property type="match status" value="1"/>
</dbReference>
<protein>
    <recommendedName>
        <fullName evidence="3">DUF4170 domain-containing protein</fullName>
    </recommendedName>
</protein>
<dbReference type="Gene3D" id="3.30.70.2400">
    <property type="entry name" value="Uncharacterised protein PF13773, DUF4170"/>
    <property type="match status" value="1"/>
</dbReference>
<dbReference type="EMBL" id="CP102480">
    <property type="protein sequence ID" value="UUX51553.1"/>
    <property type="molecule type" value="Genomic_DNA"/>
</dbReference>